<dbReference type="Pfam" id="PF01553">
    <property type="entry name" value="Acyltransferase"/>
    <property type="match status" value="2"/>
</dbReference>
<comment type="similarity">
    <text evidence="4">Belongs to the 1-acyl-sn-glycerol-3-phosphate acyltransferase family.</text>
</comment>
<keyword evidence="11" id="KW-1185">Reference proteome</keyword>
<evidence type="ECO:0000313" key="10">
    <source>
        <dbReference type="EMBL" id="RXI03257.1"/>
    </source>
</evidence>
<dbReference type="AlphaFoldDB" id="A0A498K7D7"/>
<feature type="domain" description="Phospholipid/glycerol acyltransferase" evidence="9">
    <location>
        <begin position="442"/>
        <end position="564"/>
    </location>
</feature>
<dbReference type="CDD" id="cd07990">
    <property type="entry name" value="LPLAT_LCLAT1-like"/>
    <property type="match status" value="2"/>
</dbReference>
<dbReference type="EC" id="2.3.1.51" evidence="5"/>
<feature type="transmembrane region" description="Helical" evidence="8">
    <location>
        <begin position="323"/>
        <end position="341"/>
    </location>
</feature>
<keyword evidence="7" id="KW-0012">Acyltransferase</keyword>
<dbReference type="GO" id="GO:0003841">
    <property type="term" value="F:1-acylglycerol-3-phosphate O-acyltransferase activity"/>
    <property type="evidence" value="ECO:0007669"/>
    <property type="project" value="UniProtKB-EC"/>
</dbReference>
<protein>
    <recommendedName>
        <fullName evidence="5">1-acylglycerol-3-phosphate O-acyltransferase</fullName>
        <ecNumber evidence="5">2.3.1.51</ecNumber>
    </recommendedName>
</protein>
<evidence type="ECO:0000256" key="1">
    <source>
        <dbReference type="ARBA" id="ARBA00001141"/>
    </source>
</evidence>
<feature type="transmembrane region" description="Helical" evidence="8">
    <location>
        <begin position="686"/>
        <end position="710"/>
    </location>
</feature>
<keyword evidence="8" id="KW-0812">Transmembrane</keyword>
<dbReference type="PANTHER" id="PTHR10983:SF56">
    <property type="entry name" value="1-ACYLGLYCEROL-3-PHOSPHATE O-ACYLTRANSFERASE"/>
    <property type="match status" value="1"/>
</dbReference>
<gene>
    <name evidence="10" type="ORF">DVH24_003909</name>
</gene>
<dbReference type="InterPro" id="IPR002123">
    <property type="entry name" value="Plipid/glycerol_acylTrfase"/>
</dbReference>
<comment type="pathway">
    <text evidence="2">Phospholipid metabolism; CDP-diacylglycerol biosynthesis; CDP-diacylglycerol from sn-glycerol 3-phosphate: step 2/3.</text>
</comment>
<organism evidence="10 11">
    <name type="scientific">Malus domestica</name>
    <name type="common">Apple</name>
    <name type="synonym">Pyrus malus</name>
    <dbReference type="NCBI Taxonomy" id="3750"/>
    <lineage>
        <taxon>Eukaryota</taxon>
        <taxon>Viridiplantae</taxon>
        <taxon>Streptophyta</taxon>
        <taxon>Embryophyta</taxon>
        <taxon>Tracheophyta</taxon>
        <taxon>Spermatophyta</taxon>
        <taxon>Magnoliopsida</taxon>
        <taxon>eudicotyledons</taxon>
        <taxon>Gunneridae</taxon>
        <taxon>Pentapetalae</taxon>
        <taxon>rosids</taxon>
        <taxon>fabids</taxon>
        <taxon>Rosales</taxon>
        <taxon>Rosaceae</taxon>
        <taxon>Amygdaloideae</taxon>
        <taxon>Maleae</taxon>
        <taxon>Malus</taxon>
    </lineage>
</organism>
<evidence type="ECO:0000256" key="4">
    <source>
        <dbReference type="ARBA" id="ARBA00008655"/>
    </source>
</evidence>
<evidence type="ECO:0000256" key="8">
    <source>
        <dbReference type="SAM" id="Phobius"/>
    </source>
</evidence>
<comment type="caution">
    <text evidence="10">The sequence shown here is derived from an EMBL/GenBank/DDBJ whole genome shotgun (WGS) entry which is preliminary data.</text>
</comment>
<comment type="catalytic activity">
    <reaction evidence="1">
        <text>a 1-acyl-sn-glycero-3-phosphate + an acyl-CoA = a 1,2-diacyl-sn-glycero-3-phosphate + CoA</text>
        <dbReference type="Rhea" id="RHEA:19709"/>
        <dbReference type="ChEBI" id="CHEBI:57287"/>
        <dbReference type="ChEBI" id="CHEBI:57970"/>
        <dbReference type="ChEBI" id="CHEBI:58342"/>
        <dbReference type="ChEBI" id="CHEBI:58608"/>
        <dbReference type="EC" id="2.3.1.51"/>
    </reaction>
</comment>
<evidence type="ECO:0000259" key="9">
    <source>
        <dbReference type="SMART" id="SM00563"/>
    </source>
</evidence>
<dbReference type="Proteomes" id="UP000290289">
    <property type="component" value="Chromosome 3"/>
</dbReference>
<dbReference type="InterPro" id="IPR032098">
    <property type="entry name" value="Acyltransf_C"/>
</dbReference>
<evidence type="ECO:0000256" key="5">
    <source>
        <dbReference type="ARBA" id="ARBA00013211"/>
    </source>
</evidence>
<dbReference type="PANTHER" id="PTHR10983">
    <property type="entry name" value="1-ACYLGLYCEROL-3-PHOSPHATE ACYLTRANSFERASE-RELATED"/>
    <property type="match status" value="1"/>
</dbReference>
<comment type="pathway">
    <text evidence="3">Lipid metabolism.</text>
</comment>
<dbReference type="SUPFAM" id="SSF69593">
    <property type="entry name" value="Glycerol-3-phosphate (1)-acyltransferase"/>
    <property type="match status" value="2"/>
</dbReference>
<evidence type="ECO:0000256" key="3">
    <source>
        <dbReference type="ARBA" id="ARBA00005189"/>
    </source>
</evidence>
<evidence type="ECO:0000256" key="7">
    <source>
        <dbReference type="ARBA" id="ARBA00023315"/>
    </source>
</evidence>
<proteinExistence type="inferred from homology"/>
<dbReference type="EMBL" id="RDQH01000329">
    <property type="protein sequence ID" value="RXI03257.1"/>
    <property type="molecule type" value="Genomic_DNA"/>
</dbReference>
<name>A0A498K7D7_MALDO</name>
<keyword evidence="8" id="KW-0472">Membrane</keyword>
<dbReference type="GO" id="GO:0012505">
    <property type="term" value="C:endomembrane system"/>
    <property type="evidence" value="ECO:0007669"/>
    <property type="project" value="TreeGrafter"/>
</dbReference>
<sequence length="734" mass="83267">MTPKRSPLCPPLNLCLFVSKFKAKTAAAGAASHSMAIPAVVAILPVGVLFILSGLIVNLMQIVCFLLVRPVSKRMYRKINKLVAELLWLELIWLIDWWAGIKACFFLKNSFSRREGFKILMAKEREVELCKEHALVISNHKSDIDWLVGWLVAQRSGCLGSALAIIKKEIMFLPVIGWSMWFSEYVFLQRRWTKDESTLKSGFRRLEDFPMPFWLALFVEGTRFTQAKLMAAQEFAASRGLPIPRNVLLPRTKGFVSSVIHMRSFIPAIYDCTLAVPNNQPPPTLLRIFRGQSSVDALLEKYFAKGSFSDQQLQNIGRPTKSLIVVILWSILLAYGIYKFVQCSALLASWEGIAFSATFLVLIVIVMQILIQSSESERSTALTAICFLTIRPLSKSAFRQINGAVASFLWLDLIWLMEWWGGLKVKLYTDLETYRLMGKEHALLMPNHICDADILMGLLLANRSGCLRSALMVVKKSSKYLPVFGWTSWFLEFVFLDRSWEKDESNLKASLQRLKDFTMPFWLTIFAEGTRMSPDKLSAAREFAASRKLPIPRNVMIPRTKGFVTAVKNLRSFVPAIYDVTLAVPEGHSTPSLYMLMERQHTVVNVHVKRYSMTELPESDEGIAQWCRDRFVAKDSLLDKFKAEGTFPGQEIHDTGRSIKALLAYTSSFCTLCLAIFELFQKFSLLYTWGGVGLLTASFLTIMLIIHIFIEYTKLPKQNGVKTTPSRKGQAKEE</sequence>
<dbReference type="STRING" id="3750.A0A498K7D7"/>
<feature type="domain" description="Phospholipid/glycerol acyltransferase" evidence="9">
    <location>
        <begin position="134"/>
        <end position="256"/>
    </location>
</feature>
<keyword evidence="8" id="KW-1133">Transmembrane helix</keyword>
<evidence type="ECO:0000256" key="6">
    <source>
        <dbReference type="ARBA" id="ARBA00022679"/>
    </source>
</evidence>
<accession>A0A498K7D7</accession>
<reference evidence="10 11" key="1">
    <citation type="submission" date="2018-10" db="EMBL/GenBank/DDBJ databases">
        <title>A high-quality apple genome assembly.</title>
        <authorList>
            <person name="Hu J."/>
        </authorList>
    </citation>
    <scope>NUCLEOTIDE SEQUENCE [LARGE SCALE GENOMIC DNA]</scope>
    <source>
        <strain evidence="11">cv. HFTH1</strain>
        <tissue evidence="10">Young leaf</tissue>
    </source>
</reference>
<dbReference type="SMART" id="SM00563">
    <property type="entry name" value="PlsC"/>
    <property type="match status" value="2"/>
</dbReference>
<evidence type="ECO:0000256" key="2">
    <source>
        <dbReference type="ARBA" id="ARBA00004728"/>
    </source>
</evidence>
<dbReference type="Pfam" id="PF16076">
    <property type="entry name" value="Acyltransf_C"/>
    <property type="match status" value="1"/>
</dbReference>
<feature type="transmembrane region" description="Helical" evidence="8">
    <location>
        <begin position="662"/>
        <end position="680"/>
    </location>
</feature>
<evidence type="ECO:0000313" key="11">
    <source>
        <dbReference type="Proteomes" id="UP000290289"/>
    </source>
</evidence>
<dbReference type="GO" id="GO:0016024">
    <property type="term" value="P:CDP-diacylglycerol biosynthetic process"/>
    <property type="evidence" value="ECO:0007669"/>
    <property type="project" value="UniProtKB-UniPathway"/>
</dbReference>
<feature type="transmembrane region" description="Helical" evidence="8">
    <location>
        <begin position="39"/>
        <end position="68"/>
    </location>
</feature>
<keyword evidence="6" id="KW-0808">Transferase</keyword>
<dbReference type="UniPathway" id="UPA00557">
    <property type="reaction ID" value="UER00613"/>
</dbReference>
<feature type="transmembrane region" description="Helical" evidence="8">
    <location>
        <begin position="353"/>
        <end position="371"/>
    </location>
</feature>